<evidence type="ECO:0000313" key="3">
    <source>
        <dbReference type="EMBL" id="KAK8839571.1"/>
    </source>
</evidence>
<evidence type="ECO:0000313" key="2">
    <source>
        <dbReference type="EMBL" id="KAK8834507.1"/>
    </source>
</evidence>
<accession>A0ABR2H144</accession>
<keyword evidence="4" id="KW-1185">Reference proteome</keyword>
<organism evidence="3 4">
    <name type="scientific">Tritrichomonas musculus</name>
    <dbReference type="NCBI Taxonomy" id="1915356"/>
    <lineage>
        <taxon>Eukaryota</taxon>
        <taxon>Metamonada</taxon>
        <taxon>Parabasalia</taxon>
        <taxon>Tritrichomonadida</taxon>
        <taxon>Tritrichomonadidae</taxon>
        <taxon>Tritrichomonas</taxon>
    </lineage>
</organism>
<protein>
    <recommendedName>
        <fullName evidence="5">G domain-containing protein</fullName>
    </recommendedName>
</protein>
<evidence type="ECO:0000313" key="4">
    <source>
        <dbReference type="Proteomes" id="UP001470230"/>
    </source>
</evidence>
<name>A0ABR2H144_9EUKA</name>
<dbReference type="Gene3D" id="3.40.50.300">
    <property type="entry name" value="P-loop containing nucleotide triphosphate hydrolases"/>
    <property type="match status" value="1"/>
</dbReference>
<reference evidence="3 4" key="1">
    <citation type="submission" date="2024-04" db="EMBL/GenBank/DDBJ databases">
        <title>Tritrichomonas musculus Genome.</title>
        <authorList>
            <person name="Alves-Ferreira E."/>
            <person name="Grigg M."/>
            <person name="Lorenzi H."/>
            <person name="Galac M."/>
        </authorList>
    </citation>
    <scope>NUCLEOTIDE SEQUENCE [LARGE SCALE GENOMIC DNA]</scope>
    <source>
        <strain evidence="3 4">EAF2021</strain>
    </source>
</reference>
<feature type="coiled-coil region" evidence="1">
    <location>
        <begin position="436"/>
        <end position="509"/>
    </location>
</feature>
<keyword evidence="1" id="KW-0175">Coiled coil</keyword>
<evidence type="ECO:0008006" key="5">
    <source>
        <dbReference type="Google" id="ProtNLM"/>
    </source>
</evidence>
<evidence type="ECO:0000256" key="1">
    <source>
        <dbReference type="SAM" id="Coils"/>
    </source>
</evidence>
<dbReference type="InterPro" id="IPR027417">
    <property type="entry name" value="P-loop_NTPase"/>
</dbReference>
<dbReference type="EMBL" id="JAPFFF010000381">
    <property type="protein sequence ID" value="KAK8834507.1"/>
    <property type="molecule type" value="Genomic_DNA"/>
</dbReference>
<sequence length="562" mass="65419">MLDEEVALQHDKIPTIDKLASSISGASKHNSDIFEKNPNFTRVIIAGNSGIGKSTSANSLVGKKIIVKKNIHDNIYLHCEDPAFEIGDQMISMTTIPNIYVDENQHLIFCDAAGFNDVRGPNQEIFNSFLIDQLFTSPCQVKLLLVLSEGDISIEGKGLKAIENLQRLSKILPDKKQLKKSLGLILSQIDEEITPKQYLQNLMNGNPDNELKKWAKYFIKEKSRLFSFPKAKYEQVGNFYNFKDRSRILEFLHTPAVENPVHRVVLSESAKENIEKVSDHLGNLDDIIINMILKLRTNYDIENITIDQLNEWKNSYNQIIGSCHQIKLPIDLVNLFQKNIPNQQQQLDEYLDQIKCYNYMYLFKNHIDNFIRKDKFINFGGIVRNHLENEITQMINEKIKLKIGEADFQKGEQSKQVIIKQMDTIQKSHADNKIKYDNLNSSINAMNNQLVQERNNGRELTEKIEQLNRKLLKQQQEADNYGNEIQKLLREIEEKREISQKEIHNLEIELQRKVSYYERKLREQTEEYRIESIGKYFGPFAPFYYIGCQVGKMIKNYIQSRY</sequence>
<dbReference type="Proteomes" id="UP001470230">
    <property type="component" value="Unassembled WGS sequence"/>
</dbReference>
<comment type="caution">
    <text evidence="3">The sequence shown here is derived from an EMBL/GenBank/DDBJ whole genome shotgun (WGS) entry which is preliminary data.</text>
</comment>
<gene>
    <name evidence="2" type="ORF">M9Y10_027945</name>
    <name evidence="3" type="ORF">M9Y10_031930</name>
</gene>
<dbReference type="SUPFAM" id="SSF52540">
    <property type="entry name" value="P-loop containing nucleoside triphosphate hydrolases"/>
    <property type="match status" value="1"/>
</dbReference>
<dbReference type="EMBL" id="JAPFFF010000051">
    <property type="protein sequence ID" value="KAK8839571.1"/>
    <property type="molecule type" value="Genomic_DNA"/>
</dbReference>
<proteinExistence type="predicted"/>